<dbReference type="NCBIfam" id="TIGR00313">
    <property type="entry name" value="cobQ"/>
    <property type="match status" value="1"/>
</dbReference>
<proteinExistence type="inferred from homology"/>
<dbReference type="InterPro" id="IPR033949">
    <property type="entry name" value="CobQ_GATase1"/>
</dbReference>
<dbReference type="EMBL" id="JAUSTP010000003">
    <property type="protein sequence ID" value="MDQ0188948.1"/>
    <property type="molecule type" value="Genomic_DNA"/>
</dbReference>
<dbReference type="PANTHER" id="PTHR21343">
    <property type="entry name" value="DETHIOBIOTIN SYNTHETASE"/>
    <property type="match status" value="1"/>
</dbReference>
<organism evidence="7 8">
    <name type="scientific">Alicyclobacillus cycloheptanicus</name>
    <dbReference type="NCBI Taxonomy" id="1457"/>
    <lineage>
        <taxon>Bacteria</taxon>
        <taxon>Bacillati</taxon>
        <taxon>Bacillota</taxon>
        <taxon>Bacilli</taxon>
        <taxon>Bacillales</taxon>
        <taxon>Alicyclobacillaceae</taxon>
        <taxon>Alicyclobacillus</taxon>
    </lineage>
</organism>
<comment type="pathway">
    <text evidence="1 4">Cofactor biosynthesis; adenosylcobalamin biosynthesis.</text>
</comment>
<evidence type="ECO:0000256" key="1">
    <source>
        <dbReference type="ARBA" id="ARBA00004953"/>
    </source>
</evidence>
<dbReference type="InterPro" id="IPR004459">
    <property type="entry name" value="CobQ_synth"/>
</dbReference>
<dbReference type="SUPFAM" id="SSF52540">
    <property type="entry name" value="P-loop containing nucleoside triphosphate hydrolases"/>
    <property type="match status" value="1"/>
</dbReference>
<dbReference type="Pfam" id="PF01656">
    <property type="entry name" value="CbiA"/>
    <property type="match status" value="1"/>
</dbReference>
<comment type="similarity">
    <text evidence="4">Belongs to the CobB/CobQ family. CobQ subfamily.</text>
</comment>
<dbReference type="InterPro" id="IPR029062">
    <property type="entry name" value="Class_I_gatase-like"/>
</dbReference>
<evidence type="ECO:0000313" key="7">
    <source>
        <dbReference type="EMBL" id="MDQ0188948.1"/>
    </source>
</evidence>
<evidence type="ECO:0000313" key="8">
    <source>
        <dbReference type="Proteomes" id="UP001232973"/>
    </source>
</evidence>
<dbReference type="HAMAP" id="MF_00028">
    <property type="entry name" value="CobQ"/>
    <property type="match status" value="1"/>
</dbReference>
<dbReference type="InterPro" id="IPR027417">
    <property type="entry name" value="P-loop_NTPase"/>
</dbReference>
<dbReference type="Proteomes" id="UP001232973">
    <property type="component" value="Unassembled WGS sequence"/>
</dbReference>
<keyword evidence="2 4" id="KW-0169">Cobalamin biosynthesis</keyword>
<protein>
    <recommendedName>
        <fullName evidence="4">Cobyric acid synthase</fullName>
    </recommendedName>
</protein>
<dbReference type="SUPFAM" id="SSF52317">
    <property type="entry name" value="Class I glutamine amidotransferase-like"/>
    <property type="match status" value="1"/>
</dbReference>
<evidence type="ECO:0000256" key="2">
    <source>
        <dbReference type="ARBA" id="ARBA00022573"/>
    </source>
</evidence>
<feature type="domain" description="CobQ/CobB/MinD/ParA nucleotide binding" evidence="5">
    <location>
        <begin position="11"/>
        <end position="237"/>
    </location>
</feature>
<gene>
    <name evidence="4" type="primary">cobQ</name>
    <name evidence="7" type="ORF">J2S03_000762</name>
</gene>
<comment type="function">
    <text evidence="4">Catalyzes amidations at positions B, D, E, and G on adenosylcobyrinic A,C-diamide. NH(2) groups are provided by glutamine, and one molecule of ATP is hydrogenolyzed for each amidation.</text>
</comment>
<evidence type="ECO:0000259" key="6">
    <source>
        <dbReference type="Pfam" id="PF07685"/>
    </source>
</evidence>
<dbReference type="PANTHER" id="PTHR21343:SF1">
    <property type="entry name" value="COBYRIC ACID SYNTHASE"/>
    <property type="match status" value="1"/>
</dbReference>
<dbReference type="PROSITE" id="PS51274">
    <property type="entry name" value="GATASE_COBBQ"/>
    <property type="match status" value="1"/>
</dbReference>
<keyword evidence="7" id="KW-0436">Ligase</keyword>
<sequence>MTDSTAGAKSILLAGTSSNVGKSVLATALCRIFYQDGFRVAPFKAQNMSLNSAATPCGREIGRAQAVQAEACGIEPNEHMNPVLLKPSGPSTSQVVLQGRVYGTQSAAAYMRDAKREIWQAVVESFRFLQERFEVIVMEGAGSPVEMNLKARDIANLRAAEMADAVVYLVADIDRGGVFASVVGTLQLLTPEERARVQGIIINKFRGDPDLFKDGVTLMEAYTGVPVLGVIPFLPDLGIDEEDSLALASERYRRPAPSPDRGDAGGDELPIAMIQLPHLANFTDVDPLFLEPGVRPYFCKRPEELAGAHAIVLPGTKNTMRDLTWLRAQGWLAALESARRRGVFILAICGGYQMLGQAVHDEHHLESDVDVQAGLGWIPAVTHLAAEKRTVLVRGRLQGPYAGISVEGYEIHMGVTTFAGPHTPFAVLSEPSANQQDGVVLEAGKVIGTYLHGIFHNDAFRHAWLQGIREAAGLAEAPGAVSVRDVRTAAYDRLAAVVRKHLDMDTVYRHLQLVPRKA</sequence>
<dbReference type="CDD" id="cd05389">
    <property type="entry name" value="CobQ_N"/>
    <property type="match status" value="1"/>
</dbReference>
<dbReference type="InterPro" id="IPR047045">
    <property type="entry name" value="CobQ_N"/>
</dbReference>
<dbReference type="RefSeq" id="WP_274456460.1">
    <property type="nucleotide sequence ID" value="NZ_CP067097.1"/>
</dbReference>
<comment type="caution">
    <text evidence="7">The sequence shown here is derived from an EMBL/GenBank/DDBJ whole genome shotgun (WGS) entry which is preliminary data.</text>
</comment>
<evidence type="ECO:0000256" key="3">
    <source>
        <dbReference type="ARBA" id="ARBA00022962"/>
    </source>
</evidence>
<evidence type="ECO:0000259" key="5">
    <source>
        <dbReference type="Pfam" id="PF01656"/>
    </source>
</evidence>
<keyword evidence="8" id="KW-1185">Reference proteome</keyword>
<feature type="active site" description="Nucleophile" evidence="4">
    <location>
        <position position="349"/>
    </location>
</feature>
<dbReference type="Gene3D" id="3.40.50.300">
    <property type="entry name" value="P-loop containing nucleotide triphosphate hydrolases"/>
    <property type="match status" value="1"/>
</dbReference>
<feature type="domain" description="CobB/CobQ-like glutamine amidotransferase" evidence="6">
    <location>
        <begin position="271"/>
        <end position="459"/>
    </location>
</feature>
<feature type="active site" evidence="4">
    <location>
        <position position="452"/>
    </location>
</feature>
<name>A0ABT9XF68_9BACL</name>
<dbReference type="CDD" id="cd01750">
    <property type="entry name" value="GATase1_CobQ"/>
    <property type="match status" value="1"/>
</dbReference>
<dbReference type="Pfam" id="PF07685">
    <property type="entry name" value="GATase_3"/>
    <property type="match status" value="1"/>
</dbReference>
<evidence type="ECO:0000256" key="4">
    <source>
        <dbReference type="HAMAP-Rule" id="MF_00028"/>
    </source>
</evidence>
<dbReference type="InterPro" id="IPR002586">
    <property type="entry name" value="CobQ/CobB/MinD/ParA_Nub-bd_dom"/>
</dbReference>
<dbReference type="GO" id="GO:0051921">
    <property type="term" value="F:adenosylcobyric acid synthase (glutamine-hydrolyzing) activity"/>
    <property type="evidence" value="ECO:0007669"/>
    <property type="project" value="UniProtKB-EC"/>
</dbReference>
<dbReference type="Gene3D" id="3.40.50.880">
    <property type="match status" value="1"/>
</dbReference>
<keyword evidence="3 4" id="KW-0315">Glutamine amidotransferase</keyword>
<reference evidence="7 8" key="1">
    <citation type="submission" date="2023-07" db="EMBL/GenBank/DDBJ databases">
        <title>Genomic Encyclopedia of Type Strains, Phase IV (KMG-IV): sequencing the most valuable type-strain genomes for metagenomic binning, comparative biology and taxonomic classification.</title>
        <authorList>
            <person name="Goeker M."/>
        </authorList>
    </citation>
    <scope>NUCLEOTIDE SEQUENCE [LARGE SCALE GENOMIC DNA]</scope>
    <source>
        <strain evidence="7 8">DSM 4006</strain>
    </source>
</reference>
<dbReference type="InterPro" id="IPR011698">
    <property type="entry name" value="GATase_3"/>
</dbReference>
<dbReference type="NCBIfam" id="NF001989">
    <property type="entry name" value="PRK00784.1"/>
    <property type="match status" value="1"/>
</dbReference>
<accession>A0ABT9XF68</accession>